<feature type="transmembrane region" description="Helical" evidence="8">
    <location>
        <begin position="216"/>
        <end position="236"/>
    </location>
</feature>
<dbReference type="Gene3D" id="1.10.287.70">
    <property type="match status" value="1"/>
</dbReference>
<keyword evidence="6 8" id="KW-0472">Membrane</keyword>
<keyword evidence="12" id="KW-1185">Reference proteome</keyword>
<comment type="subcellular location">
    <subcellularLocation>
        <location evidence="1">Membrane</location>
        <topology evidence="1">Multi-pass membrane protein</topology>
    </subcellularLocation>
</comment>
<dbReference type="GO" id="GO:0008076">
    <property type="term" value="C:voltage-gated potassium channel complex"/>
    <property type="evidence" value="ECO:0007669"/>
    <property type="project" value="InterPro"/>
</dbReference>
<name>A0AAD9V7M1_ACRCE</name>
<protein>
    <submittedName>
        <fullName evidence="11">Potassium voltage-gated channel subfamily G member 1</fullName>
    </submittedName>
</protein>
<accession>A0AAD9V7M1</accession>
<dbReference type="EMBL" id="JARQWQ010000023">
    <property type="protein sequence ID" value="KAK2564258.1"/>
    <property type="molecule type" value="Genomic_DNA"/>
</dbReference>
<dbReference type="InterPro" id="IPR013099">
    <property type="entry name" value="K_chnl_dom"/>
</dbReference>
<evidence type="ECO:0000256" key="1">
    <source>
        <dbReference type="ARBA" id="ARBA00004141"/>
    </source>
</evidence>
<evidence type="ECO:0000259" key="10">
    <source>
        <dbReference type="Pfam" id="PF07885"/>
    </source>
</evidence>
<evidence type="ECO:0000256" key="3">
    <source>
        <dbReference type="ARBA" id="ARBA00022692"/>
    </source>
</evidence>
<gene>
    <name evidence="11" type="ORF">P5673_012509</name>
</gene>
<reference evidence="11" key="2">
    <citation type="journal article" date="2023" name="Science">
        <title>Genomic signatures of disease resistance in endangered staghorn corals.</title>
        <authorList>
            <person name="Vollmer S.V."/>
            <person name="Selwyn J.D."/>
            <person name="Despard B.A."/>
            <person name="Roesel C.L."/>
        </authorList>
    </citation>
    <scope>NUCLEOTIDE SEQUENCE</scope>
    <source>
        <strain evidence="11">K2</strain>
    </source>
</reference>
<keyword evidence="4 8" id="KW-1133">Transmembrane helix</keyword>
<reference evidence="11" key="1">
    <citation type="journal article" date="2023" name="G3 (Bethesda)">
        <title>Whole genome assembly and annotation of the endangered Caribbean coral Acropora cervicornis.</title>
        <authorList>
            <person name="Selwyn J.D."/>
            <person name="Vollmer S.V."/>
        </authorList>
    </citation>
    <scope>NUCLEOTIDE SEQUENCE</scope>
    <source>
        <strain evidence="11">K2</strain>
    </source>
</reference>
<evidence type="ECO:0000256" key="6">
    <source>
        <dbReference type="ARBA" id="ARBA00023136"/>
    </source>
</evidence>
<feature type="signal peptide" evidence="9">
    <location>
        <begin position="1"/>
        <end position="25"/>
    </location>
</feature>
<evidence type="ECO:0000313" key="12">
    <source>
        <dbReference type="Proteomes" id="UP001249851"/>
    </source>
</evidence>
<evidence type="ECO:0000256" key="5">
    <source>
        <dbReference type="ARBA" id="ARBA00023065"/>
    </source>
</evidence>
<organism evidence="11 12">
    <name type="scientific">Acropora cervicornis</name>
    <name type="common">Staghorn coral</name>
    <dbReference type="NCBI Taxonomy" id="6130"/>
    <lineage>
        <taxon>Eukaryota</taxon>
        <taxon>Metazoa</taxon>
        <taxon>Cnidaria</taxon>
        <taxon>Anthozoa</taxon>
        <taxon>Hexacorallia</taxon>
        <taxon>Scleractinia</taxon>
        <taxon>Astrocoeniina</taxon>
        <taxon>Acroporidae</taxon>
        <taxon>Acropora</taxon>
    </lineage>
</organism>
<dbReference type="GO" id="GO:0001508">
    <property type="term" value="P:action potential"/>
    <property type="evidence" value="ECO:0007669"/>
    <property type="project" value="TreeGrafter"/>
</dbReference>
<evidence type="ECO:0000256" key="4">
    <source>
        <dbReference type="ARBA" id="ARBA00022989"/>
    </source>
</evidence>
<feature type="domain" description="Potassium channel" evidence="10">
    <location>
        <begin position="171"/>
        <end position="239"/>
    </location>
</feature>
<comment type="caution">
    <text evidence="11">The sequence shown here is derived from an EMBL/GenBank/DDBJ whole genome shotgun (WGS) entry which is preliminary data.</text>
</comment>
<keyword evidence="5" id="KW-0406">Ion transport</keyword>
<dbReference type="Pfam" id="PF07885">
    <property type="entry name" value="Ion_trans_2"/>
    <property type="match status" value="1"/>
</dbReference>
<dbReference type="GO" id="GO:0005251">
    <property type="term" value="F:delayed rectifier potassium channel activity"/>
    <property type="evidence" value="ECO:0007669"/>
    <property type="project" value="TreeGrafter"/>
</dbReference>
<evidence type="ECO:0000313" key="11">
    <source>
        <dbReference type="EMBL" id="KAK2564258.1"/>
    </source>
</evidence>
<dbReference type="PRINTS" id="PR00169">
    <property type="entry name" value="KCHANNEL"/>
</dbReference>
<evidence type="ECO:0000256" key="8">
    <source>
        <dbReference type="SAM" id="Phobius"/>
    </source>
</evidence>
<evidence type="ECO:0000256" key="2">
    <source>
        <dbReference type="ARBA" id="ARBA00022448"/>
    </source>
</evidence>
<feature type="transmembrane region" description="Helical" evidence="8">
    <location>
        <begin position="151"/>
        <end position="171"/>
    </location>
</feature>
<dbReference type="PANTHER" id="PTHR11537:SF252">
    <property type="entry name" value="POTASSIUM VOLTAGE-GATED CHANNEL PROTEIN SHAW"/>
    <property type="match status" value="1"/>
</dbReference>
<keyword evidence="7" id="KW-0407">Ion channel</keyword>
<dbReference type="AlphaFoldDB" id="A0AAD9V7M1"/>
<dbReference type="PANTHER" id="PTHR11537">
    <property type="entry name" value="VOLTAGE-GATED POTASSIUM CHANNEL"/>
    <property type="match status" value="1"/>
</dbReference>
<keyword evidence="9" id="KW-0732">Signal</keyword>
<keyword evidence="3 8" id="KW-0812">Transmembrane</keyword>
<evidence type="ECO:0000256" key="7">
    <source>
        <dbReference type="ARBA" id="ARBA00023303"/>
    </source>
</evidence>
<feature type="chain" id="PRO_5042092852" evidence="9">
    <location>
        <begin position="26"/>
        <end position="306"/>
    </location>
</feature>
<dbReference type="Proteomes" id="UP001249851">
    <property type="component" value="Unassembled WGS sequence"/>
</dbReference>
<dbReference type="SUPFAM" id="SSF81324">
    <property type="entry name" value="Voltage-gated potassium channels"/>
    <property type="match status" value="1"/>
</dbReference>
<evidence type="ECO:0000256" key="9">
    <source>
        <dbReference type="SAM" id="SignalP"/>
    </source>
</evidence>
<sequence>MEGCRTFSLLAFSISILSASLHCLASSFQYACDNVTSFPLTYWEHRPYVFTDHDGSTITGALPKIIRQTLKSCCRKEPSISGKRLQYPVSLRDIIKNNHDEVIVPVGRRSGHGGSVFLRPYLRLIDSPGMAVIVPKTIPGEDLIAAIFDSWPILIFIVMSVSLSAIAMWALECGLNPGEFPKFFPKGVFESFWWASVTMTTVGYGDKVPRGVFGRLFAVVWINVGLVILAIFMGMITASLSSNSLEQTNNLYGIPVSVMNGTAEQQLAILQNAEVHVFDDDLHGLFEGVLQKHKHGYVLSKRAGRL</sequence>
<dbReference type="InterPro" id="IPR028325">
    <property type="entry name" value="VG_K_chnl"/>
</dbReference>
<keyword evidence="2" id="KW-0813">Transport</keyword>
<proteinExistence type="predicted"/>